<reference evidence="6 7" key="1">
    <citation type="submission" date="2022-03" db="EMBL/GenBank/DDBJ databases">
        <title>Complete genome analysis of Roseomonas KG 17.1 : a prolific producer of plant growth promoters.</title>
        <authorList>
            <person name="Saadouli I."/>
            <person name="Najjari A."/>
            <person name="Mosbah A."/>
            <person name="Ouzari H.I."/>
        </authorList>
    </citation>
    <scope>NUCLEOTIDE SEQUENCE [LARGE SCALE GENOMIC DNA]</scope>
    <source>
        <strain evidence="6 7">KG17-1</strain>
    </source>
</reference>
<keyword evidence="1" id="KW-0732">Signal</keyword>
<accession>A0ABS9W0Q1</accession>
<proteinExistence type="predicted"/>
<dbReference type="EMBL" id="JALBUU010000004">
    <property type="protein sequence ID" value="MCI0752877.1"/>
    <property type="molecule type" value="Genomic_DNA"/>
</dbReference>
<evidence type="ECO:0000259" key="5">
    <source>
        <dbReference type="Pfam" id="PF04355"/>
    </source>
</evidence>
<evidence type="ECO:0000256" key="4">
    <source>
        <dbReference type="SAM" id="MobiDB-lite"/>
    </source>
</evidence>
<evidence type="ECO:0000313" key="6">
    <source>
        <dbReference type="EMBL" id="MCI0752877.1"/>
    </source>
</evidence>
<evidence type="ECO:0000256" key="3">
    <source>
        <dbReference type="ARBA" id="ARBA00023237"/>
    </source>
</evidence>
<keyword evidence="2" id="KW-0472">Membrane</keyword>
<gene>
    <name evidence="6" type="primary">bamE</name>
    <name evidence="6" type="ORF">MON41_03755</name>
</gene>
<keyword evidence="3" id="KW-0998">Cell outer membrane</keyword>
<dbReference type="RefSeq" id="WP_241793088.1">
    <property type="nucleotide sequence ID" value="NZ_JALBUU010000004.1"/>
</dbReference>
<dbReference type="InterPro" id="IPR037873">
    <property type="entry name" value="BamE-like"/>
</dbReference>
<sequence>MDRSPIRVNPVLGGRATSPFVPDGPPGGKLDLSFRISVHTVSFCQTPCRKTKPRHTRLRAGLMALAVALPLAGCSVFQARPVQHGNKADPDLLAQLVPGVQTQADVQALLGSPSATGTFDPSTWYYISSVSRIQPGSNPSSEQERVVVMRFDEGGVLRNIEQRGPDTMRDVGMVDRTTPVPGTDRTLLQALFGNIGRVGAGGIGTEQGPGTGPGR</sequence>
<feature type="domain" description="Outer membrane protein assembly factor BamE" evidence="5">
    <location>
        <begin position="85"/>
        <end position="160"/>
    </location>
</feature>
<dbReference type="Pfam" id="PF04355">
    <property type="entry name" value="BamE"/>
    <property type="match status" value="1"/>
</dbReference>
<dbReference type="Proteomes" id="UP001201985">
    <property type="component" value="Unassembled WGS sequence"/>
</dbReference>
<evidence type="ECO:0000313" key="7">
    <source>
        <dbReference type="Proteomes" id="UP001201985"/>
    </source>
</evidence>
<protein>
    <submittedName>
        <fullName evidence="6">Outer membrane protein assembly factor BamE</fullName>
    </submittedName>
</protein>
<name>A0ABS9W0Q1_9PROT</name>
<dbReference type="InterPro" id="IPR007450">
    <property type="entry name" value="BamE_dom"/>
</dbReference>
<evidence type="ECO:0000256" key="1">
    <source>
        <dbReference type="ARBA" id="ARBA00022729"/>
    </source>
</evidence>
<comment type="caution">
    <text evidence="6">The sequence shown here is derived from an EMBL/GenBank/DDBJ whole genome shotgun (WGS) entry which is preliminary data.</text>
</comment>
<evidence type="ECO:0000256" key="2">
    <source>
        <dbReference type="ARBA" id="ARBA00023136"/>
    </source>
</evidence>
<keyword evidence="7" id="KW-1185">Reference proteome</keyword>
<dbReference type="PANTHER" id="PTHR37482:SF1">
    <property type="entry name" value="OUTER MEMBRANE PROTEIN ASSEMBLY FACTOR BAME"/>
    <property type="match status" value="1"/>
</dbReference>
<organism evidence="6 7">
    <name type="scientific">Teichococcus vastitatis</name>
    <dbReference type="NCBI Taxonomy" id="2307076"/>
    <lineage>
        <taxon>Bacteria</taxon>
        <taxon>Pseudomonadati</taxon>
        <taxon>Pseudomonadota</taxon>
        <taxon>Alphaproteobacteria</taxon>
        <taxon>Acetobacterales</taxon>
        <taxon>Roseomonadaceae</taxon>
        <taxon>Roseomonas</taxon>
    </lineage>
</organism>
<feature type="region of interest" description="Disordered" evidence="4">
    <location>
        <begin position="1"/>
        <end position="24"/>
    </location>
</feature>
<dbReference type="PANTHER" id="PTHR37482">
    <property type="entry name" value="OUTER MEMBRANE PROTEIN ASSEMBLY FACTOR BAME"/>
    <property type="match status" value="1"/>
</dbReference>
<dbReference type="Gene3D" id="3.30.1450.10">
    <property type="match status" value="1"/>
</dbReference>
<dbReference type="InterPro" id="IPR026592">
    <property type="entry name" value="BamE"/>
</dbReference>